<dbReference type="GO" id="GO:0046872">
    <property type="term" value="F:metal ion binding"/>
    <property type="evidence" value="ECO:0007669"/>
    <property type="project" value="InterPro"/>
</dbReference>
<evidence type="ECO:0000313" key="3">
    <source>
        <dbReference type="Proteomes" id="UP000245647"/>
    </source>
</evidence>
<name>A0A2U2PLI4_9SPHI</name>
<accession>A0A2U2PLI4</accession>
<keyword evidence="3" id="KW-1185">Reference proteome</keyword>
<dbReference type="OrthoDB" id="9811314at2"/>
<dbReference type="InterPro" id="IPR050361">
    <property type="entry name" value="MPP/UQCRC_Complex"/>
</dbReference>
<comment type="caution">
    <text evidence="2">The sequence shown here is derived from an EMBL/GenBank/DDBJ whole genome shotgun (WGS) entry which is preliminary data.</text>
</comment>
<dbReference type="SUPFAM" id="SSF63411">
    <property type="entry name" value="LuxS/MPP-like metallohydrolase"/>
    <property type="match status" value="2"/>
</dbReference>
<dbReference type="Pfam" id="PF05193">
    <property type="entry name" value="Peptidase_M16_C"/>
    <property type="match status" value="1"/>
</dbReference>
<dbReference type="EMBL" id="QEAS01000002">
    <property type="protein sequence ID" value="PWG82144.1"/>
    <property type="molecule type" value="Genomic_DNA"/>
</dbReference>
<dbReference type="PANTHER" id="PTHR11851">
    <property type="entry name" value="METALLOPROTEASE"/>
    <property type="match status" value="1"/>
</dbReference>
<reference evidence="2 3" key="1">
    <citation type="submission" date="2018-04" db="EMBL/GenBank/DDBJ databases">
        <title>Pedobacter chongqingensis sp. nov., isolated from a rottenly hemp rope.</title>
        <authorList>
            <person name="Cai Y."/>
        </authorList>
    </citation>
    <scope>NUCLEOTIDE SEQUENCE [LARGE SCALE GENOMIC DNA]</scope>
    <source>
        <strain evidence="2 3">FJ4-8</strain>
    </source>
</reference>
<organism evidence="2 3">
    <name type="scientific">Pararcticibacter amylolyticus</name>
    <dbReference type="NCBI Taxonomy" id="2173175"/>
    <lineage>
        <taxon>Bacteria</taxon>
        <taxon>Pseudomonadati</taxon>
        <taxon>Bacteroidota</taxon>
        <taxon>Sphingobacteriia</taxon>
        <taxon>Sphingobacteriales</taxon>
        <taxon>Sphingobacteriaceae</taxon>
        <taxon>Pararcticibacter</taxon>
    </lineage>
</organism>
<proteinExistence type="predicted"/>
<sequence length="424" mass="47790">MIDRTLAPAFRQVENINIIKAAPFVLDNGIPVHVINGGQQDLVRIELVFNNVNWNVQKPLQAFAVNSLIAEGTSSSSAFQIAEKIDYYGAFLQNDYNYDASLVTLYTLSKHLDNVLPVLKEIVTDAVFPEEELETFKRNQKQKLLVNLEKNDFLCRRVFNNTLFGDTLYGYSSEAEDYNKVSRDELVEYFHLAYQPENCTIIVSGKVDDTILSLINKHLGRNWDKSLKAAHNVFSFPVKPGGFHYVEKPEALQSAIRVGQISVNRSHPDFPALQVLNTVLGGYFGSRLMANIREEKGYTYGIGSALVSLQHAGYFFIASEVGADVCSATMAEIEKEVNLLKTELIPEDELQLVKNYMLGSFLGSLENAFSHADKYKNILFSGLDYDYYDRYVKTVKEISAGTLLELARFYLDFDAFNKVVVGKK</sequence>
<dbReference type="Gene3D" id="3.30.830.10">
    <property type="entry name" value="Metalloenzyme, LuxS/M16 peptidase-like"/>
    <property type="match status" value="2"/>
</dbReference>
<dbReference type="PANTHER" id="PTHR11851:SF224">
    <property type="entry name" value="PROCESSING PROTEASE"/>
    <property type="match status" value="1"/>
</dbReference>
<evidence type="ECO:0000259" key="1">
    <source>
        <dbReference type="Pfam" id="PF05193"/>
    </source>
</evidence>
<dbReference type="Proteomes" id="UP000245647">
    <property type="component" value="Unassembled WGS sequence"/>
</dbReference>
<dbReference type="AlphaFoldDB" id="A0A2U2PLI4"/>
<dbReference type="RefSeq" id="WP_109414422.1">
    <property type="nucleotide sequence ID" value="NZ_QEAS01000002.1"/>
</dbReference>
<feature type="domain" description="Peptidase M16 C-terminal" evidence="1">
    <location>
        <begin position="180"/>
        <end position="355"/>
    </location>
</feature>
<dbReference type="InterPro" id="IPR007863">
    <property type="entry name" value="Peptidase_M16_C"/>
</dbReference>
<gene>
    <name evidence="2" type="ORF">DDR33_03780</name>
</gene>
<evidence type="ECO:0000313" key="2">
    <source>
        <dbReference type="EMBL" id="PWG82144.1"/>
    </source>
</evidence>
<dbReference type="InterPro" id="IPR011249">
    <property type="entry name" value="Metalloenz_LuxS/M16"/>
</dbReference>
<protein>
    <submittedName>
        <fullName evidence="2">Insulinase family protein</fullName>
    </submittedName>
</protein>